<dbReference type="Proteomes" id="UP000001064">
    <property type="component" value="Unassembled WGS sequence"/>
</dbReference>
<dbReference type="InParanoid" id="F1A1Q6"/>
<organism evidence="1 2">
    <name type="scientific">Dictyostelium purpureum</name>
    <name type="common">Slime mold</name>
    <dbReference type="NCBI Taxonomy" id="5786"/>
    <lineage>
        <taxon>Eukaryota</taxon>
        <taxon>Amoebozoa</taxon>
        <taxon>Evosea</taxon>
        <taxon>Eumycetozoa</taxon>
        <taxon>Dictyostelia</taxon>
        <taxon>Dictyosteliales</taxon>
        <taxon>Dictyosteliaceae</taxon>
        <taxon>Dictyostelium</taxon>
    </lineage>
</organism>
<dbReference type="KEGG" id="dpp:DICPUDRAFT_84149"/>
<dbReference type="VEuPathDB" id="AmoebaDB:DICPUDRAFT_84149"/>
<evidence type="ECO:0000313" key="2">
    <source>
        <dbReference type="Proteomes" id="UP000001064"/>
    </source>
</evidence>
<dbReference type="GeneID" id="10504916"/>
<protein>
    <submittedName>
        <fullName evidence="1">Uncharacterized protein</fullName>
    </submittedName>
</protein>
<evidence type="ECO:0000313" key="1">
    <source>
        <dbReference type="EMBL" id="EGC29877.1"/>
    </source>
</evidence>
<accession>F1A1Q6</accession>
<keyword evidence="2" id="KW-1185">Reference proteome</keyword>
<dbReference type="FunCoup" id="F1A1Q6">
    <property type="interactions" value="7"/>
</dbReference>
<dbReference type="EMBL" id="GL871382">
    <property type="protein sequence ID" value="EGC29877.1"/>
    <property type="molecule type" value="Genomic_DNA"/>
</dbReference>
<proteinExistence type="predicted"/>
<reference evidence="2" key="1">
    <citation type="journal article" date="2011" name="Genome Biol.">
        <title>Comparative genomics of the social amoebae Dictyostelium discoideum and Dictyostelium purpureum.</title>
        <authorList>
            <consortium name="US DOE Joint Genome Institute (JGI-PGF)"/>
            <person name="Sucgang R."/>
            <person name="Kuo A."/>
            <person name="Tian X."/>
            <person name="Salerno W."/>
            <person name="Parikh A."/>
            <person name="Feasley C.L."/>
            <person name="Dalin E."/>
            <person name="Tu H."/>
            <person name="Huang E."/>
            <person name="Barry K."/>
            <person name="Lindquist E."/>
            <person name="Shapiro H."/>
            <person name="Bruce D."/>
            <person name="Schmutz J."/>
            <person name="Salamov A."/>
            <person name="Fey P."/>
            <person name="Gaudet P."/>
            <person name="Anjard C."/>
            <person name="Babu M.M."/>
            <person name="Basu S."/>
            <person name="Bushmanova Y."/>
            <person name="van der Wel H."/>
            <person name="Katoh-Kurasawa M."/>
            <person name="Dinh C."/>
            <person name="Coutinho P.M."/>
            <person name="Saito T."/>
            <person name="Elias M."/>
            <person name="Schaap P."/>
            <person name="Kay R.R."/>
            <person name="Henrissat B."/>
            <person name="Eichinger L."/>
            <person name="Rivero F."/>
            <person name="Putnam N.H."/>
            <person name="West C.M."/>
            <person name="Loomis W.F."/>
            <person name="Chisholm R.L."/>
            <person name="Shaulsky G."/>
            <person name="Strassmann J.E."/>
            <person name="Queller D.C."/>
            <person name="Kuspa A."/>
            <person name="Grigoriev I.V."/>
        </authorList>
    </citation>
    <scope>NUCLEOTIDE SEQUENCE [LARGE SCALE GENOMIC DNA]</scope>
    <source>
        <strain evidence="2">QSDP1</strain>
    </source>
</reference>
<sequence>MDNKSNNNNNYNNNNYDQKTSELFYLVFHNKYLFNKIFHFIHSVELIKYNSINDIPENRIIFKNIKSVNFLLNKKLYHLLKCKLESDEYIHVNHRYKITEMMSYDIDLAKEIFKLLLQSTSLRYESKESWTSRSHIHQLNYFSEDFIQTAVNEPFSFPIFTSTLSYFFSFSTNSKIKILLDSFYNINNKNNNNKNKNKNKNKKTLKKINNKILKSAYNKNINKNNNNKQNLIQSIFTSPNEYKNKIIKDIYGRCEDLFQRDRVLQLVLSNKEYYNIHNNNKIDIIDIVFNTISIENQNQLLDMKLYFLPDYVKQNDQNQIDNIINNNKDINRIIKLLEYIRKNIKKDDDDDDDDDDVESFQFNYFSNEESIKLENLKLVLQNNTNNWKKIKNCCSRVSFKTDIETIKFYFKNQNHLNFMESDICETIIDMFNKYVCKIDKKKFCQLIESIPPCKYEIYSLWKEVVKRTKTTIPTEIITDSIEYNDSSSDNYRENIKSPGITTTLLVVKDKQTVDLISDILSLYEQTNGFDPEFSILDIMGSHYNDLPEIDENTFKFNNVELFKYTDKKIFKLFNLNIFKETPIRTKKAKETKLIDDTVLEIPLKNAMETFNLKELKSIFELTKDYSLSRLYYSYKKPNRPLSYQDITQLTETIKHFININCPQGVYYCLDLMPEGDYEHTEKDNYLTNLFNSCEVLTTVFAISIKLLSVHIIKLLINKYHYNADVENKLPNYISSFINVENLKTNRNRPIPLSFYCNHYCEIDFQTQRYDNINIDDVISIIHLIINRSKQLQNKSQNRKRQRSISNINYENYIFTSTPKVHIYQGEALKIVINILFKILIQSKGEVPLEKIKSTYQFINKSGVTTVQQSTLFSIYYLANKSLTLIKYLLGLPIFRDVGDLLAYNWDGTIYTQDSNNSFEPRKKTKGNIILNLNDLIDPEVFSFEYIFGDNGYICCDNGASCIDIIEKLHQNIFNNSFTTFKESPPFKTITDIYIQTIKTLFFFQRYDLFLKYLEELRLKHNGYDEKSNGFIKISNIIQTGDQTLISTVLNEYSEYCVLSTLGICDLLIYNVENNTNIGQSLIKNEIIINEKDFHPDTVFALHHLIFDDKSKFKFSFNIEPYQIPFKLYQFLLNTYPNNTLLKPSKTIINDAIKRDNIIFLKQLYQNNLINDDIDNTNNEYNQLLSHLKQKLSEHRK</sequence>
<gene>
    <name evidence="1" type="ORF">DICPUDRAFT_84149</name>
</gene>
<dbReference type="PANTHER" id="PTHR32142:SF55">
    <property type="entry name" value="ANKYRIN REPEAT-CONTAINING PROTEIN-RELATED"/>
    <property type="match status" value="1"/>
</dbReference>
<dbReference type="PANTHER" id="PTHR32142">
    <property type="entry name" value="B BOX-TYPE DOMAIN-CONTAINING PROTEIN-RELATED"/>
    <property type="match status" value="1"/>
</dbReference>
<dbReference type="RefSeq" id="XP_003293596.1">
    <property type="nucleotide sequence ID" value="XM_003293548.1"/>
</dbReference>
<dbReference type="AlphaFoldDB" id="F1A1Q6"/>
<name>F1A1Q6_DICPU</name>